<dbReference type="PANTHER" id="PTHR43031:SF1">
    <property type="entry name" value="PYRIDINE NUCLEOTIDE-DISULPHIDE OXIDOREDUCTASE"/>
    <property type="match status" value="1"/>
</dbReference>
<reference evidence="2 3" key="1">
    <citation type="submission" date="2024-07" db="EMBL/GenBank/DDBJ databases">
        <authorList>
            <person name="Thanompreechachai J."/>
            <person name="Duangmal K."/>
        </authorList>
    </citation>
    <scope>NUCLEOTIDE SEQUENCE [LARGE SCALE GENOMIC DNA]</scope>
    <source>
        <strain evidence="2 3">KCTC 19886</strain>
    </source>
</reference>
<dbReference type="Proteomes" id="UP001555826">
    <property type="component" value="Unassembled WGS sequence"/>
</dbReference>
<comment type="caution">
    <text evidence="2">The sequence shown here is derived from an EMBL/GenBank/DDBJ whole genome shotgun (WGS) entry which is preliminary data.</text>
</comment>
<protein>
    <submittedName>
        <fullName evidence="2">Rhodanese-like domain-containing protein</fullName>
    </submittedName>
</protein>
<feature type="domain" description="Rhodanese" evidence="1">
    <location>
        <begin position="30"/>
        <end position="122"/>
    </location>
</feature>
<dbReference type="PROSITE" id="PS50206">
    <property type="entry name" value="RHODANESE_3"/>
    <property type="match status" value="1"/>
</dbReference>
<dbReference type="InterPro" id="IPR050229">
    <property type="entry name" value="GlpE_sulfurtransferase"/>
</dbReference>
<keyword evidence="3" id="KW-1185">Reference proteome</keyword>
<dbReference type="InterPro" id="IPR036873">
    <property type="entry name" value="Rhodanese-like_dom_sf"/>
</dbReference>
<dbReference type="EMBL" id="JBFNQN010000003">
    <property type="protein sequence ID" value="MEW9264269.1"/>
    <property type="molecule type" value="Genomic_DNA"/>
</dbReference>
<dbReference type="Gene3D" id="3.40.250.10">
    <property type="entry name" value="Rhodanese-like domain"/>
    <property type="match status" value="1"/>
</dbReference>
<evidence type="ECO:0000259" key="1">
    <source>
        <dbReference type="PROSITE" id="PS50206"/>
    </source>
</evidence>
<evidence type="ECO:0000313" key="3">
    <source>
        <dbReference type="Proteomes" id="UP001555826"/>
    </source>
</evidence>
<dbReference type="SMART" id="SM00450">
    <property type="entry name" value="RHOD"/>
    <property type="match status" value="1"/>
</dbReference>
<sequence length="141" mass="14794">MSNPLSAVDFFAAQLTFQTDPADLAADRAAGRSPLVLDVRSDAAWAQGHLPGAVHLPGPQVRERAAEVVPDLDAPVVVHCWGPGCNGATRAALVLATLGHTHVRELIGGYEYWVREGFAVVTATGRVRRAPDPLAAPVPGC</sequence>
<dbReference type="SUPFAM" id="SSF52821">
    <property type="entry name" value="Rhodanese/Cell cycle control phosphatase"/>
    <property type="match status" value="1"/>
</dbReference>
<dbReference type="PANTHER" id="PTHR43031">
    <property type="entry name" value="FAD-DEPENDENT OXIDOREDUCTASE"/>
    <property type="match status" value="1"/>
</dbReference>
<dbReference type="InterPro" id="IPR001763">
    <property type="entry name" value="Rhodanese-like_dom"/>
</dbReference>
<accession>A0ABV3P3R3</accession>
<gene>
    <name evidence="2" type="ORF">AB1207_05895</name>
</gene>
<evidence type="ECO:0000313" key="2">
    <source>
        <dbReference type="EMBL" id="MEW9264269.1"/>
    </source>
</evidence>
<organism evidence="2 3">
    <name type="scientific">Kineococcus endophyticus</name>
    <dbReference type="NCBI Taxonomy" id="1181883"/>
    <lineage>
        <taxon>Bacteria</taxon>
        <taxon>Bacillati</taxon>
        <taxon>Actinomycetota</taxon>
        <taxon>Actinomycetes</taxon>
        <taxon>Kineosporiales</taxon>
        <taxon>Kineosporiaceae</taxon>
        <taxon>Kineococcus</taxon>
    </lineage>
</organism>
<dbReference type="RefSeq" id="WP_367636889.1">
    <property type="nucleotide sequence ID" value="NZ_JBFNQN010000003.1"/>
</dbReference>
<proteinExistence type="predicted"/>
<dbReference type="Pfam" id="PF00581">
    <property type="entry name" value="Rhodanese"/>
    <property type="match status" value="1"/>
</dbReference>
<name>A0ABV3P3R3_9ACTN</name>